<dbReference type="AlphaFoldDB" id="A0A450Y7X8"/>
<proteinExistence type="predicted"/>
<protein>
    <recommendedName>
        <fullName evidence="3">Alpha/beta hydrolase</fullName>
    </recommendedName>
</protein>
<evidence type="ECO:0008006" key="3">
    <source>
        <dbReference type="Google" id="ProtNLM"/>
    </source>
</evidence>
<dbReference type="Pfam" id="PF05990">
    <property type="entry name" value="DUF900"/>
    <property type="match status" value="1"/>
</dbReference>
<dbReference type="EMBL" id="CAADFU010000011">
    <property type="protein sequence ID" value="VFK41312.1"/>
    <property type="molecule type" value="Genomic_DNA"/>
</dbReference>
<organism evidence="1">
    <name type="scientific">Candidatus Kentrum sp. SD</name>
    <dbReference type="NCBI Taxonomy" id="2126332"/>
    <lineage>
        <taxon>Bacteria</taxon>
        <taxon>Pseudomonadati</taxon>
        <taxon>Pseudomonadota</taxon>
        <taxon>Gammaproteobacteria</taxon>
        <taxon>Candidatus Kentrum</taxon>
    </lineage>
</organism>
<gene>
    <name evidence="2" type="ORF">BECKSD772E_GA0070983_101123</name>
    <name evidence="1" type="ORF">BECKSD772F_GA0070984_101728</name>
</gene>
<dbReference type="InterPro" id="IPR010297">
    <property type="entry name" value="DUF900_hydrolase"/>
</dbReference>
<evidence type="ECO:0000313" key="1">
    <source>
        <dbReference type="EMBL" id="VFK37649.1"/>
    </source>
</evidence>
<accession>A0A450Y7X8</accession>
<evidence type="ECO:0000313" key="2">
    <source>
        <dbReference type="EMBL" id="VFK41312.1"/>
    </source>
</evidence>
<dbReference type="EMBL" id="CAADFR010000017">
    <property type="protein sequence ID" value="VFK37649.1"/>
    <property type="molecule type" value="Genomic_DNA"/>
</dbReference>
<name>A0A450Y7X8_9GAMM</name>
<sequence length="331" mass="37644">MLFMVTNRRFKNGSYGDEEMPDKEHEYQYDFDKGAGRFGKTGKSGFETALLGELNRLKREKGINTPKVGIYLHGYNNDYQDSIDEIRDLEKALKKQFKYGPVIIGFSWPSSGKRALYLSDREEARDSIGAFTRFLPDINNLAARNQRDCFSTTFCIAHSMGNYLLRKGMEYLSDELGTPTGRMLFDETVLLAPDIASKDIELDGKGQYIADFSRRVHVYYSKHDRALKKSSIKRFGGNRLGRHGADDYDNLRENIVIIDAKAYANEDAIKGCKEKGGQGDQVSVHSSHRYHENILSDVAQVLSSIDRDQITGREAYSSPDGREMNNHYRLV</sequence>
<reference evidence="1" key="1">
    <citation type="submission" date="2019-02" db="EMBL/GenBank/DDBJ databases">
        <authorList>
            <person name="Gruber-Vodicka R. H."/>
            <person name="Seah K. B. B."/>
        </authorList>
    </citation>
    <scope>NUCLEOTIDE SEQUENCE</scope>
    <source>
        <strain evidence="2">BECK_S1320</strain>
        <strain evidence="1">BECK_S1321</strain>
    </source>
</reference>